<gene>
    <name evidence="1" type="ORF">Slati_3219300</name>
</gene>
<protein>
    <submittedName>
        <fullName evidence="1">Uncharacterized protein</fullName>
    </submittedName>
</protein>
<dbReference type="EMBL" id="JACGWN010000011">
    <property type="protein sequence ID" value="KAL0421964.1"/>
    <property type="molecule type" value="Genomic_DNA"/>
</dbReference>
<reference evidence="1" key="2">
    <citation type="journal article" date="2024" name="Plant">
        <title>Genomic evolution and insights into agronomic trait innovations of Sesamum species.</title>
        <authorList>
            <person name="Miao H."/>
            <person name="Wang L."/>
            <person name="Qu L."/>
            <person name="Liu H."/>
            <person name="Sun Y."/>
            <person name="Le M."/>
            <person name="Wang Q."/>
            <person name="Wei S."/>
            <person name="Zheng Y."/>
            <person name="Lin W."/>
            <person name="Duan Y."/>
            <person name="Cao H."/>
            <person name="Xiong S."/>
            <person name="Wang X."/>
            <person name="Wei L."/>
            <person name="Li C."/>
            <person name="Ma Q."/>
            <person name="Ju M."/>
            <person name="Zhao R."/>
            <person name="Li G."/>
            <person name="Mu C."/>
            <person name="Tian Q."/>
            <person name="Mei H."/>
            <person name="Zhang T."/>
            <person name="Gao T."/>
            <person name="Zhang H."/>
        </authorList>
    </citation>
    <scope>NUCLEOTIDE SEQUENCE</scope>
    <source>
        <strain evidence="1">KEN1</strain>
    </source>
</reference>
<evidence type="ECO:0000313" key="1">
    <source>
        <dbReference type="EMBL" id="KAL0421964.1"/>
    </source>
</evidence>
<dbReference type="AlphaFoldDB" id="A0AAW2UZ98"/>
<name>A0AAW2UZ98_9LAMI</name>
<comment type="caution">
    <text evidence="1">The sequence shown here is derived from an EMBL/GenBank/DDBJ whole genome shotgun (WGS) entry which is preliminary data.</text>
</comment>
<accession>A0AAW2UZ98</accession>
<proteinExistence type="predicted"/>
<sequence length="85" mass="9385">MLISSNSTIETEKTPMDKCRRRNIKGSFRFSTRASFLLVTGGKPVSPVTNHVTVAPLVMSSNHFREIFAVPCNSVFAGMIAYFAD</sequence>
<reference evidence="1" key="1">
    <citation type="submission" date="2020-06" db="EMBL/GenBank/DDBJ databases">
        <authorList>
            <person name="Li T."/>
            <person name="Hu X."/>
            <person name="Zhang T."/>
            <person name="Song X."/>
            <person name="Zhang H."/>
            <person name="Dai N."/>
            <person name="Sheng W."/>
            <person name="Hou X."/>
            <person name="Wei L."/>
        </authorList>
    </citation>
    <scope>NUCLEOTIDE SEQUENCE</scope>
    <source>
        <strain evidence="1">KEN1</strain>
        <tissue evidence="1">Leaf</tissue>
    </source>
</reference>
<organism evidence="1">
    <name type="scientific">Sesamum latifolium</name>
    <dbReference type="NCBI Taxonomy" id="2727402"/>
    <lineage>
        <taxon>Eukaryota</taxon>
        <taxon>Viridiplantae</taxon>
        <taxon>Streptophyta</taxon>
        <taxon>Embryophyta</taxon>
        <taxon>Tracheophyta</taxon>
        <taxon>Spermatophyta</taxon>
        <taxon>Magnoliopsida</taxon>
        <taxon>eudicotyledons</taxon>
        <taxon>Gunneridae</taxon>
        <taxon>Pentapetalae</taxon>
        <taxon>asterids</taxon>
        <taxon>lamiids</taxon>
        <taxon>Lamiales</taxon>
        <taxon>Pedaliaceae</taxon>
        <taxon>Sesamum</taxon>
    </lineage>
</organism>